<keyword evidence="1" id="KW-1133">Transmembrane helix</keyword>
<sequence length="87" mass="9329">MLIRRFDTSCVGARRSHKGALAAKYRNPGHACVAANRIRPFGATAAVLRFAAIPACVAALAALMLPGNVLKKALVWTWLAVFLLGRQ</sequence>
<feature type="transmembrane region" description="Helical" evidence="1">
    <location>
        <begin position="46"/>
        <end position="63"/>
    </location>
</feature>
<evidence type="ECO:0000313" key="3">
    <source>
        <dbReference type="Proteomes" id="UP000198844"/>
    </source>
</evidence>
<dbReference type="Proteomes" id="UP000198844">
    <property type="component" value="Unassembled WGS sequence"/>
</dbReference>
<accession>A0A1I7BEZ4</accession>
<protein>
    <submittedName>
        <fullName evidence="2">Uncharacterized protein</fullName>
    </submittedName>
</protein>
<keyword evidence="1" id="KW-0812">Transmembrane</keyword>
<evidence type="ECO:0000256" key="1">
    <source>
        <dbReference type="SAM" id="Phobius"/>
    </source>
</evidence>
<dbReference type="EMBL" id="FPBH01000004">
    <property type="protein sequence ID" value="SFT85769.1"/>
    <property type="molecule type" value="Genomic_DNA"/>
</dbReference>
<name>A0A1I7BEZ4_9BURK</name>
<dbReference type="AlphaFoldDB" id="A0A1I7BEZ4"/>
<evidence type="ECO:0000313" key="2">
    <source>
        <dbReference type="EMBL" id="SFT85769.1"/>
    </source>
</evidence>
<reference evidence="2 3" key="1">
    <citation type="submission" date="2016-10" db="EMBL/GenBank/DDBJ databases">
        <authorList>
            <person name="de Groot N.N."/>
        </authorList>
    </citation>
    <scope>NUCLEOTIDE SEQUENCE [LARGE SCALE GENOMIC DNA]</scope>
    <source>
        <strain evidence="2 3">LMG 27731</strain>
    </source>
</reference>
<gene>
    <name evidence="2" type="ORF">SAMN05192563_1004424</name>
</gene>
<keyword evidence="1" id="KW-0472">Membrane</keyword>
<organism evidence="2 3">
    <name type="scientific">Paraburkholderia aspalathi</name>
    <dbReference type="NCBI Taxonomy" id="1324617"/>
    <lineage>
        <taxon>Bacteria</taxon>
        <taxon>Pseudomonadati</taxon>
        <taxon>Pseudomonadota</taxon>
        <taxon>Betaproteobacteria</taxon>
        <taxon>Burkholderiales</taxon>
        <taxon>Burkholderiaceae</taxon>
        <taxon>Paraburkholderia</taxon>
    </lineage>
</organism>
<proteinExistence type="predicted"/>